<dbReference type="PANTHER" id="PTHR36494:SF2">
    <property type="match status" value="1"/>
</dbReference>
<dbReference type="OMA" id="CDKAKPL"/>
<sequence>MMRPYTSINDDDQRNAASTKKHETNITFSDTVNPKKASSDDEKPPAESPFKSVFGAPSSTAAKPPAESPFKSVFGAPSSTAAKPPAELALKELGGTSCGKNGVWKCSRCGKAKDLSGNHLKNKTEVRSDCWPCARKSTFILDREKLSVCGKRDVDEDDNRKPVINLSSTSGVVKAVVAFEPPRIPVEAEEHLFLVPNVGDKKEAKESESSSSYIWRCRVCDKAKPLAGQHLNGKTEVRSDCWPCAAKRTFYRAATQNTFTAKPPAESPFKSVFGAPSSTAAKSPAELALKELGGTSCGKNGVWKCSRCGKAKDLSGDHLKNKTEVRSDCWPCARKSTFILDREKLSVCGKRDVDEDDNRKPVINLSSTSGVVKAVVAFEPPRIPVEAEEHLFLVPNVGDKKEAKESESSSSYIWRCRVCDKAKPLAGQHLNGKTEVRSDCWPCAAKRTFYRAATQNTFTAKPPAESPFKSVFGAPSSTAAKSPAETPFKSVFGAPSSTAAKPPAESPFKNVFGAPSSTAAKSPAETPFKSVFGAPSSTAAKPPAESPFKNVFGAPSSTAAKPPAETPFKSVFGAPPSTAAKPPAESPFKSVFGAPSSTAAKSPAETPFKSVFGAPSSTAAKSPAESPFKSVFGAPSSTAAKPPAESPFKSVFGAPSLTAAKPPAESPFKSVFGAPSSTAAKPPAESPFKSVFGAPSSTAAKPPAELALKELGGTSCGKNGVWKCSRCGKAKDLSGDHLKNKTEVRSDCWPCARKSTFILDREKLSVCGKRDVDEDDNRKPVINLSSTSGVVKAVVAFEPPRIPVEAEEHLFLVPNVGDKKEAKESESSSSYIWRCRVCDKAKPLAGQHLNGKTEVRSDCWPCAAKRTFYRAATQNTFTAKPPAESPFKSVFGAPSSTDAKPPAESPFKSVFGAPSSTDAKPPAESPFKNVFGAPSSTDAKPPAESPFKSVFGAPSSTAAKPPAESPFKSVFGAPSSTDAKPPAESPFKNVFGAPSSTAAKPPAESPFKSVFGAPSSTAAKSPAESPFKNVFGAPSSTDAKPPAESPFKNVFGAPSSTAAKPPAESPFKNVFGAPSSTDAKPPAESPFKSVFGAPSSTAAKPPAESPFKSVFGAPSSTDAKPPAESPFKNVFGAPSSTAAKPPAESPFKSVFGAPSSTDAKPPAESPFKSVFGAPSSTDAKPPAESPFKNVFGAPSSTAAKPPAESPFKNVFGAPSSTDAKPPAESPFKSVFGAPSSTAAKPPAESPFKNVFGAPSSTAAKPPAESPFKSVFGAPSSTAAKPPAESPFKSVFGAPSSTAAKPPAESPFKNVFGAPSSTDAKPPAESPFKSVFGAPSSTAAKPPAESPFKNAFGAPSSNVARVSEDSSLSVVSHLMPFGVGDGGAVAVIPSGSSFAGRSEVNSDASAFVDPMIPSDDDVNGCNSLVYKEAVGEMNSGFKFPLISPRGGDKQNVIKRLKEGVEKTSFDGVRNEPLVVGDACVTLKNFEQMLVAFRSDLVGVIRSEIEGIVFAPQNTEGDNHAALPKTTRDEMTSSGKKGGEVVGFSQALRAHLSNAFRKYY</sequence>
<dbReference type="PaxDb" id="353153-Q4DGM1"/>
<dbReference type="Pfam" id="PF13634">
    <property type="entry name" value="Nucleoporin_FG"/>
    <property type="match status" value="3"/>
</dbReference>
<dbReference type="InParanoid" id="Q4DGM1"/>
<keyword evidence="3" id="KW-1185">Reference proteome</keyword>
<gene>
    <name evidence="2" type="ORF">Tc00.1047053511671.50</name>
</gene>
<proteinExistence type="predicted"/>
<dbReference type="InterPro" id="IPR025574">
    <property type="entry name" value="Nucleoporin_FG_rpt"/>
</dbReference>
<comment type="caution">
    <text evidence="2">The sequence shown here is derived from an EMBL/GenBank/DDBJ whole genome shotgun (WGS) entry which is preliminary data.</text>
</comment>
<dbReference type="GeneID" id="3544898"/>
<dbReference type="RefSeq" id="XP_813515.1">
    <property type="nucleotide sequence ID" value="XM_808422.1"/>
</dbReference>
<protein>
    <recommendedName>
        <fullName evidence="4">Nucleoporin</fullName>
    </recommendedName>
</protein>
<dbReference type="GO" id="GO:0005643">
    <property type="term" value="C:nuclear pore"/>
    <property type="evidence" value="ECO:0007669"/>
    <property type="project" value="UniProtKB-ARBA"/>
</dbReference>
<feature type="region of interest" description="Disordered" evidence="1">
    <location>
        <begin position="1514"/>
        <end position="1536"/>
    </location>
</feature>
<dbReference type="Proteomes" id="UP000002296">
    <property type="component" value="Unassembled WGS sequence"/>
</dbReference>
<dbReference type="STRING" id="353153.Q4DGM1"/>
<evidence type="ECO:0000256" key="1">
    <source>
        <dbReference type="SAM" id="MobiDB-lite"/>
    </source>
</evidence>
<organism evidence="2 3">
    <name type="scientific">Trypanosoma cruzi (strain CL Brener)</name>
    <dbReference type="NCBI Taxonomy" id="353153"/>
    <lineage>
        <taxon>Eukaryota</taxon>
        <taxon>Discoba</taxon>
        <taxon>Euglenozoa</taxon>
        <taxon>Kinetoplastea</taxon>
        <taxon>Metakinetoplastina</taxon>
        <taxon>Trypanosomatida</taxon>
        <taxon>Trypanosomatidae</taxon>
        <taxon>Trypanosoma</taxon>
        <taxon>Schizotrypanum</taxon>
    </lineage>
</organism>
<dbReference type="EMBL" id="AAHK01000504">
    <property type="protein sequence ID" value="EAN91664.1"/>
    <property type="molecule type" value="Genomic_DNA"/>
</dbReference>
<dbReference type="PANTHER" id="PTHR36494">
    <property type="match status" value="1"/>
</dbReference>
<reference evidence="2 3" key="1">
    <citation type="journal article" date="2005" name="Science">
        <title>The genome sequence of Trypanosoma cruzi, etiologic agent of Chagas disease.</title>
        <authorList>
            <person name="El-Sayed N.M."/>
            <person name="Myler P.J."/>
            <person name="Bartholomeu D.C."/>
            <person name="Nilsson D."/>
            <person name="Aggarwal G."/>
            <person name="Tran A.N."/>
            <person name="Ghedin E."/>
            <person name="Worthey E.A."/>
            <person name="Delcher A.L."/>
            <person name="Blandin G."/>
            <person name="Westenberger S.J."/>
            <person name="Caler E."/>
            <person name="Cerqueira G.C."/>
            <person name="Branche C."/>
            <person name="Haas B."/>
            <person name="Anupama A."/>
            <person name="Arner E."/>
            <person name="Aslund L."/>
            <person name="Attipoe P."/>
            <person name="Bontempi E."/>
            <person name="Bringaud F."/>
            <person name="Burton P."/>
            <person name="Cadag E."/>
            <person name="Campbell D.A."/>
            <person name="Carrington M."/>
            <person name="Crabtree J."/>
            <person name="Darban H."/>
            <person name="da Silveira J.F."/>
            <person name="de Jong P."/>
            <person name="Edwards K."/>
            <person name="Englund P.T."/>
            <person name="Fazelina G."/>
            <person name="Feldblyum T."/>
            <person name="Ferella M."/>
            <person name="Frasch A.C."/>
            <person name="Gull K."/>
            <person name="Horn D."/>
            <person name="Hou L."/>
            <person name="Huang Y."/>
            <person name="Kindlund E."/>
            <person name="Klingbeil M."/>
            <person name="Kluge S."/>
            <person name="Koo H."/>
            <person name="Lacerda D."/>
            <person name="Levin M.J."/>
            <person name="Lorenzi H."/>
            <person name="Louie T."/>
            <person name="Machado C.R."/>
            <person name="McCulloch R."/>
            <person name="McKenna A."/>
            <person name="Mizuno Y."/>
            <person name="Mottram J.C."/>
            <person name="Nelson S."/>
            <person name="Ochaya S."/>
            <person name="Osoegawa K."/>
            <person name="Pai G."/>
            <person name="Parsons M."/>
            <person name="Pentony M."/>
            <person name="Pettersson U."/>
            <person name="Pop M."/>
            <person name="Ramirez J.L."/>
            <person name="Rinta J."/>
            <person name="Robertson L."/>
            <person name="Salzberg S.L."/>
            <person name="Sanchez D.O."/>
            <person name="Seyler A."/>
            <person name="Sharma R."/>
            <person name="Shetty J."/>
            <person name="Simpson A.J."/>
            <person name="Sisk E."/>
            <person name="Tammi M.T."/>
            <person name="Tarleton R."/>
            <person name="Teixeira S."/>
            <person name="Van Aken S."/>
            <person name="Vogt C."/>
            <person name="Ward P.N."/>
            <person name="Wickstead B."/>
            <person name="Wortman J."/>
            <person name="White O."/>
            <person name="Fraser C.M."/>
            <person name="Stuart K.D."/>
            <person name="Andersson B."/>
        </authorList>
    </citation>
    <scope>NUCLEOTIDE SEQUENCE [LARGE SCALE GENOMIC DNA]</scope>
    <source>
        <strain evidence="2 3">CL Brener</strain>
    </source>
</reference>
<feature type="region of interest" description="Disordered" evidence="1">
    <location>
        <begin position="1"/>
        <end position="81"/>
    </location>
</feature>
<accession>Q4DGM1</accession>
<dbReference type="eggNOG" id="ENOG502S6J9">
    <property type="taxonomic scope" value="Eukaryota"/>
</dbReference>
<dbReference type="AlphaFoldDB" id="Q4DGM1"/>
<evidence type="ECO:0000313" key="3">
    <source>
        <dbReference type="Proteomes" id="UP000002296"/>
    </source>
</evidence>
<name>Q4DGM1_TRYCC</name>
<evidence type="ECO:0000313" key="2">
    <source>
        <dbReference type="EMBL" id="EAN91664.1"/>
    </source>
</evidence>
<feature type="region of interest" description="Disordered" evidence="1">
    <location>
        <begin position="879"/>
        <end position="1246"/>
    </location>
</feature>
<dbReference type="KEGG" id="tcr:511671.50"/>
<evidence type="ECO:0008006" key="4">
    <source>
        <dbReference type="Google" id="ProtNLM"/>
    </source>
</evidence>